<dbReference type="GO" id="GO:0003959">
    <property type="term" value="F:NADPH dehydrogenase activity"/>
    <property type="evidence" value="ECO:0007669"/>
    <property type="project" value="TreeGrafter"/>
</dbReference>
<proteinExistence type="predicted"/>
<organism evidence="2 3">
    <name type="scientific">Gymnopus androsaceus JB14</name>
    <dbReference type="NCBI Taxonomy" id="1447944"/>
    <lineage>
        <taxon>Eukaryota</taxon>
        <taxon>Fungi</taxon>
        <taxon>Dikarya</taxon>
        <taxon>Basidiomycota</taxon>
        <taxon>Agaricomycotina</taxon>
        <taxon>Agaricomycetes</taxon>
        <taxon>Agaricomycetidae</taxon>
        <taxon>Agaricales</taxon>
        <taxon>Marasmiineae</taxon>
        <taxon>Omphalotaceae</taxon>
        <taxon>Gymnopus</taxon>
    </lineage>
</organism>
<dbReference type="GO" id="GO:0010181">
    <property type="term" value="F:FMN binding"/>
    <property type="evidence" value="ECO:0007669"/>
    <property type="project" value="InterPro"/>
</dbReference>
<dbReference type="SUPFAM" id="SSF51395">
    <property type="entry name" value="FMN-linked oxidoreductases"/>
    <property type="match status" value="1"/>
</dbReference>
<dbReference type="PANTHER" id="PTHR22893:SF91">
    <property type="entry name" value="NADPH DEHYDROGENASE 2-RELATED"/>
    <property type="match status" value="1"/>
</dbReference>
<dbReference type="AlphaFoldDB" id="A0A6A4HGF8"/>
<evidence type="ECO:0000259" key="1">
    <source>
        <dbReference type="Pfam" id="PF00724"/>
    </source>
</evidence>
<accession>A0A6A4HGF8</accession>
<feature type="domain" description="NADH:flavin oxidoreductase/NADH oxidase N-terminal" evidence="1">
    <location>
        <begin position="10"/>
        <end position="336"/>
    </location>
</feature>
<dbReference type="Pfam" id="PF00724">
    <property type="entry name" value="Oxidored_FMN"/>
    <property type="match status" value="1"/>
</dbReference>
<gene>
    <name evidence="2" type="ORF">BT96DRAFT_823099</name>
</gene>
<dbReference type="PANTHER" id="PTHR22893">
    <property type="entry name" value="NADH OXIDOREDUCTASE-RELATED"/>
    <property type="match status" value="1"/>
</dbReference>
<dbReference type="Proteomes" id="UP000799118">
    <property type="component" value="Unassembled WGS sequence"/>
</dbReference>
<dbReference type="InterPro" id="IPR013785">
    <property type="entry name" value="Aldolase_TIM"/>
</dbReference>
<evidence type="ECO:0000313" key="2">
    <source>
        <dbReference type="EMBL" id="KAE9397672.1"/>
    </source>
</evidence>
<protein>
    <submittedName>
        <fullName evidence="2">FMN-linked oxidoreductase</fullName>
    </submittedName>
</protein>
<dbReference type="EMBL" id="ML769494">
    <property type="protein sequence ID" value="KAE9397672.1"/>
    <property type="molecule type" value="Genomic_DNA"/>
</dbReference>
<sequence>MSAARASTPNLFAPIKVGTMNLSTRVVMAPMTRLRTNSTFGLLNVVKEYYSQRASTPGTFLISEGTLIGANAAGYPGAPGVWTEEHIAAWKEVVKAVHAKGSYIYLQIAAMGRVADPATLKAIDPTYEVVSAGDIPMEGGQVPRPMAVEEIQASVKLFAKAAADAVHKAGFDGVELHGANGFLIDQFLQDISNNRTDQYGGSIENRSRYALEVVEAVTKAVGENKTAIRLSPWNRDQTMGMEDPIPTYTYLISQLRERHPNLAYLHMIQSRDLDNPKQSNEVFFDMWSPRPLVVADGFTREKALKAAKREGVLVAFGRQFISNPDLPLRLQGNLPLSAYDRQTFYGGDESGKGYTDYAFANQ</sequence>
<name>A0A6A4HGF8_9AGAR</name>
<dbReference type="InterPro" id="IPR045247">
    <property type="entry name" value="Oye-like"/>
</dbReference>
<dbReference type="Gene3D" id="3.20.20.70">
    <property type="entry name" value="Aldolase class I"/>
    <property type="match status" value="1"/>
</dbReference>
<dbReference type="OrthoDB" id="276546at2759"/>
<dbReference type="InterPro" id="IPR001155">
    <property type="entry name" value="OxRdtase_FMN_N"/>
</dbReference>
<keyword evidence="3" id="KW-1185">Reference proteome</keyword>
<dbReference type="CDD" id="cd02933">
    <property type="entry name" value="OYE_like_FMN"/>
    <property type="match status" value="1"/>
</dbReference>
<reference evidence="2" key="1">
    <citation type="journal article" date="2019" name="Environ. Microbiol.">
        <title>Fungal ecological strategies reflected in gene transcription - a case study of two litter decomposers.</title>
        <authorList>
            <person name="Barbi F."/>
            <person name="Kohler A."/>
            <person name="Barry K."/>
            <person name="Baskaran P."/>
            <person name="Daum C."/>
            <person name="Fauchery L."/>
            <person name="Ihrmark K."/>
            <person name="Kuo A."/>
            <person name="LaButti K."/>
            <person name="Lipzen A."/>
            <person name="Morin E."/>
            <person name="Grigoriev I.V."/>
            <person name="Henrissat B."/>
            <person name="Lindahl B."/>
            <person name="Martin F."/>
        </authorList>
    </citation>
    <scope>NUCLEOTIDE SEQUENCE</scope>
    <source>
        <strain evidence="2">JB14</strain>
    </source>
</reference>
<evidence type="ECO:0000313" key="3">
    <source>
        <dbReference type="Proteomes" id="UP000799118"/>
    </source>
</evidence>